<proteinExistence type="predicted"/>
<organism evidence="2">
    <name type="scientific">bioreactor metagenome</name>
    <dbReference type="NCBI Taxonomy" id="1076179"/>
    <lineage>
        <taxon>unclassified sequences</taxon>
        <taxon>metagenomes</taxon>
        <taxon>ecological metagenomes</taxon>
    </lineage>
</organism>
<dbReference type="AlphaFoldDB" id="A0A645DCZ0"/>
<gene>
    <name evidence="2" type="ORF">SDC9_134446</name>
</gene>
<protein>
    <submittedName>
        <fullName evidence="2">Uncharacterized protein</fullName>
    </submittedName>
</protein>
<evidence type="ECO:0000256" key="1">
    <source>
        <dbReference type="SAM" id="MobiDB-lite"/>
    </source>
</evidence>
<accession>A0A645DCZ0</accession>
<sequence length="163" mass="18353">MFPLPGSNRCFSPELQPGEDHRLFQRRGNGDEIEMVTAEQRIIPAFHVRIAGNETMQPKRAGGKFRLWFFIPQNGFGKLKRFRRAKLDRGDLQRAGGSPVQSGGTQVQRPLYGKHGFAAGRETYLPGGIGGTAGEMHQPDISNPPGRKKRRSEHRRLRLFTAF</sequence>
<evidence type="ECO:0000313" key="2">
    <source>
        <dbReference type="EMBL" id="MPM87350.1"/>
    </source>
</evidence>
<comment type="caution">
    <text evidence="2">The sequence shown here is derived from an EMBL/GenBank/DDBJ whole genome shotgun (WGS) entry which is preliminary data.</text>
</comment>
<name>A0A645DCZ0_9ZZZZ</name>
<reference evidence="2" key="1">
    <citation type="submission" date="2019-08" db="EMBL/GenBank/DDBJ databases">
        <authorList>
            <person name="Kucharzyk K."/>
            <person name="Murdoch R.W."/>
            <person name="Higgins S."/>
            <person name="Loffler F."/>
        </authorList>
    </citation>
    <scope>NUCLEOTIDE SEQUENCE</scope>
</reference>
<dbReference type="EMBL" id="VSSQ01035187">
    <property type="protein sequence ID" value="MPM87350.1"/>
    <property type="molecule type" value="Genomic_DNA"/>
</dbReference>
<feature type="region of interest" description="Disordered" evidence="1">
    <location>
        <begin position="129"/>
        <end position="154"/>
    </location>
</feature>